<dbReference type="InParanoid" id="G0NMM3"/>
<dbReference type="AlphaFoldDB" id="G0NMM3"/>
<dbReference type="GO" id="GO:0005634">
    <property type="term" value="C:nucleus"/>
    <property type="evidence" value="ECO:0007669"/>
    <property type="project" value="TreeGrafter"/>
</dbReference>
<dbReference type="OrthoDB" id="1049195at2759"/>
<dbReference type="InterPro" id="IPR035979">
    <property type="entry name" value="RBD_domain_sf"/>
</dbReference>
<dbReference type="GO" id="GO:0006406">
    <property type="term" value="P:mRNA export from nucleus"/>
    <property type="evidence" value="ECO:0007669"/>
    <property type="project" value="TreeGrafter"/>
</dbReference>
<gene>
    <name evidence="4" type="primary">Cbn-aly-2</name>
    <name evidence="4" type="ORF">CAEBREN_04203</name>
</gene>
<dbReference type="STRING" id="135651.G0NMM3"/>
<dbReference type="PANTHER" id="PTHR19965:SF25">
    <property type="entry name" value="CHROMATIN TARGET OF PRMT1 PROTEIN C-TERMINAL DOMAIN-CONTAINING PROTEIN"/>
    <property type="match status" value="1"/>
</dbReference>
<dbReference type="Gene3D" id="3.30.70.330">
    <property type="match status" value="1"/>
</dbReference>
<dbReference type="Pfam" id="PF13865">
    <property type="entry name" value="FoP_duplication"/>
    <property type="match status" value="1"/>
</dbReference>
<dbReference type="Proteomes" id="UP000008068">
    <property type="component" value="Unassembled WGS sequence"/>
</dbReference>
<feature type="compositionally biased region" description="Basic residues" evidence="2">
    <location>
        <begin position="195"/>
        <end position="206"/>
    </location>
</feature>
<sequence length="228" mass="24586">MVKASSIDMALSDIISSKKSERKKGGKKPIKRVTGGIRKRGSTSNAGTPRRQSGGGGRGGARKFTTSSGGLNDKRTVRLNISNLARSVMSSDLEELFQDFNLRKVSVHFGEDGTPSGTADIILSKRDADRLVKDYAGVLLDQKVMHFAIIETSGNAARAAEARGTPNRRNSTGRPSNGRPANKINAKSPRSQKSTAKKSLTKKPKRDAKPQKTAEELDAELDAYMSRS</sequence>
<dbReference type="HOGENOM" id="CLU_075908_0_0_1"/>
<dbReference type="EMBL" id="GL379911">
    <property type="protein sequence ID" value="EGT34211.1"/>
    <property type="molecule type" value="Genomic_DNA"/>
</dbReference>
<dbReference type="eggNOG" id="KOG0533">
    <property type="taxonomic scope" value="Eukaryota"/>
</dbReference>
<evidence type="ECO:0000256" key="2">
    <source>
        <dbReference type="SAM" id="MobiDB-lite"/>
    </source>
</evidence>
<dbReference type="InterPro" id="IPR025715">
    <property type="entry name" value="FoP_C"/>
</dbReference>
<organism evidence="5">
    <name type="scientific">Caenorhabditis brenneri</name>
    <name type="common">Nematode worm</name>
    <dbReference type="NCBI Taxonomy" id="135651"/>
    <lineage>
        <taxon>Eukaryota</taxon>
        <taxon>Metazoa</taxon>
        <taxon>Ecdysozoa</taxon>
        <taxon>Nematoda</taxon>
        <taxon>Chromadorea</taxon>
        <taxon>Rhabditida</taxon>
        <taxon>Rhabditina</taxon>
        <taxon>Rhabditomorpha</taxon>
        <taxon>Rhabditoidea</taxon>
        <taxon>Rhabditidae</taxon>
        <taxon>Peloderinae</taxon>
        <taxon>Caenorhabditis</taxon>
    </lineage>
</organism>
<protein>
    <submittedName>
        <fullName evidence="4">CBN-ALY-2 protein</fullName>
    </submittedName>
</protein>
<dbReference type="InterPro" id="IPR051229">
    <property type="entry name" value="ALYREF_mRNA_export"/>
</dbReference>
<evidence type="ECO:0000259" key="3">
    <source>
        <dbReference type="SMART" id="SM01218"/>
    </source>
</evidence>
<evidence type="ECO:0000313" key="4">
    <source>
        <dbReference type="EMBL" id="EGT34211.1"/>
    </source>
</evidence>
<keyword evidence="5" id="KW-1185">Reference proteome</keyword>
<dbReference type="FunCoup" id="G0NMM3">
    <property type="interactions" value="3141"/>
</dbReference>
<reference evidence="5" key="1">
    <citation type="submission" date="2011-07" db="EMBL/GenBank/DDBJ databases">
        <authorList>
            <consortium name="Caenorhabditis brenneri Sequencing and Analysis Consortium"/>
            <person name="Wilson R.K."/>
        </authorList>
    </citation>
    <scope>NUCLEOTIDE SEQUENCE [LARGE SCALE GENOMIC DNA]</scope>
    <source>
        <strain evidence="5">PB2801</strain>
    </source>
</reference>
<dbReference type="SUPFAM" id="SSF54928">
    <property type="entry name" value="RNA-binding domain, RBD"/>
    <property type="match status" value="1"/>
</dbReference>
<dbReference type="InterPro" id="IPR012677">
    <property type="entry name" value="Nucleotide-bd_a/b_plait_sf"/>
</dbReference>
<dbReference type="PANTHER" id="PTHR19965">
    <property type="entry name" value="RNA AND EXPORT FACTOR BINDING PROTEIN"/>
    <property type="match status" value="1"/>
</dbReference>
<dbReference type="OMA" id="RGSKHPK"/>
<dbReference type="GO" id="GO:0003729">
    <property type="term" value="F:mRNA binding"/>
    <property type="evidence" value="ECO:0007669"/>
    <property type="project" value="TreeGrafter"/>
</dbReference>
<evidence type="ECO:0000256" key="1">
    <source>
        <dbReference type="ARBA" id="ARBA00022884"/>
    </source>
</evidence>
<feature type="domain" description="Chromatin target of PRMT1 protein C-terminal" evidence="3">
    <location>
        <begin position="164"/>
        <end position="227"/>
    </location>
</feature>
<feature type="region of interest" description="Disordered" evidence="2">
    <location>
        <begin position="13"/>
        <end position="72"/>
    </location>
</feature>
<keyword evidence="1" id="KW-0694">RNA-binding</keyword>
<evidence type="ECO:0000313" key="5">
    <source>
        <dbReference type="Proteomes" id="UP000008068"/>
    </source>
</evidence>
<feature type="compositionally biased region" description="Basic residues" evidence="2">
    <location>
        <begin position="20"/>
        <end position="41"/>
    </location>
</feature>
<feature type="region of interest" description="Disordered" evidence="2">
    <location>
        <begin position="155"/>
        <end position="228"/>
    </location>
</feature>
<name>G0NMM3_CAEBE</name>
<proteinExistence type="predicted"/>
<dbReference type="SMART" id="SM01218">
    <property type="entry name" value="FoP_duplication"/>
    <property type="match status" value="1"/>
</dbReference>
<accession>G0NMM3</accession>